<feature type="compositionally biased region" description="Basic residues" evidence="8">
    <location>
        <begin position="14"/>
        <end position="25"/>
    </location>
</feature>
<dbReference type="Pfam" id="PF00520">
    <property type="entry name" value="Ion_trans"/>
    <property type="match status" value="1"/>
</dbReference>
<dbReference type="InterPro" id="IPR050927">
    <property type="entry name" value="TRPM"/>
</dbReference>
<evidence type="ECO:0000256" key="1">
    <source>
        <dbReference type="ARBA" id="ARBA00004141"/>
    </source>
</evidence>
<evidence type="ECO:0000256" key="3">
    <source>
        <dbReference type="ARBA" id="ARBA00022692"/>
    </source>
</evidence>
<dbReference type="Proteomes" id="UP001195483">
    <property type="component" value="Unassembled WGS sequence"/>
</dbReference>
<feature type="compositionally biased region" description="Polar residues" evidence="8">
    <location>
        <begin position="1"/>
        <end position="13"/>
    </location>
</feature>
<dbReference type="PANTHER" id="PTHR13800">
    <property type="entry name" value="TRANSIENT RECEPTOR POTENTIAL CATION CHANNEL, SUBFAMILY M, MEMBER 6"/>
    <property type="match status" value="1"/>
</dbReference>
<evidence type="ECO:0000256" key="2">
    <source>
        <dbReference type="ARBA" id="ARBA00022448"/>
    </source>
</evidence>
<feature type="transmembrane region" description="Helical" evidence="9">
    <location>
        <begin position="915"/>
        <end position="937"/>
    </location>
</feature>
<dbReference type="InterPro" id="IPR005821">
    <property type="entry name" value="Ion_trans_dom"/>
</dbReference>
<feature type="domain" description="Ion transport" evidence="10">
    <location>
        <begin position="783"/>
        <end position="1032"/>
    </location>
</feature>
<dbReference type="InterPro" id="IPR057366">
    <property type="entry name" value="TRPM-like"/>
</dbReference>
<feature type="region of interest" description="Disordered" evidence="8">
    <location>
        <begin position="1"/>
        <end position="36"/>
    </location>
</feature>
<dbReference type="GO" id="GO:0005886">
    <property type="term" value="C:plasma membrane"/>
    <property type="evidence" value="ECO:0007669"/>
    <property type="project" value="TreeGrafter"/>
</dbReference>
<protein>
    <submittedName>
        <fullName evidence="13">Uncharacterized protein</fullName>
    </submittedName>
</protein>
<evidence type="ECO:0000313" key="14">
    <source>
        <dbReference type="Proteomes" id="UP001195483"/>
    </source>
</evidence>
<proteinExistence type="predicted"/>
<feature type="domain" description="TRPM SLOG" evidence="11">
    <location>
        <begin position="120"/>
        <end position="369"/>
    </location>
</feature>
<evidence type="ECO:0000256" key="7">
    <source>
        <dbReference type="ARBA" id="ARBA00023303"/>
    </source>
</evidence>
<reference evidence="13" key="2">
    <citation type="journal article" date="2021" name="Genome Biol. Evol.">
        <title>Developing a high-quality reference genome for a parasitic bivalve with doubly uniparental inheritance (Bivalvia: Unionida).</title>
        <authorList>
            <person name="Smith C.H."/>
        </authorList>
    </citation>
    <scope>NUCLEOTIDE SEQUENCE</scope>
    <source>
        <strain evidence="13">CHS0354</strain>
        <tissue evidence="13">Mantle</tissue>
    </source>
</reference>
<dbReference type="Pfam" id="PF18139">
    <property type="entry name" value="LSDAT_euk"/>
    <property type="match status" value="1"/>
</dbReference>
<comment type="subcellular location">
    <subcellularLocation>
        <location evidence="1">Membrane</location>
        <topology evidence="1">Multi-pass membrane protein</topology>
    </subcellularLocation>
</comment>
<dbReference type="GO" id="GO:0099604">
    <property type="term" value="F:ligand-gated calcium channel activity"/>
    <property type="evidence" value="ECO:0007669"/>
    <property type="project" value="TreeGrafter"/>
</dbReference>
<accession>A0AAE0TDK4</accession>
<dbReference type="InterPro" id="IPR041491">
    <property type="entry name" value="TRPM_SLOG"/>
</dbReference>
<keyword evidence="3 9" id="KW-0812">Transmembrane</keyword>
<comment type="caution">
    <text evidence="13">The sequence shown here is derived from an EMBL/GenBank/DDBJ whole genome shotgun (WGS) entry which is preliminary data.</text>
</comment>
<evidence type="ECO:0000256" key="9">
    <source>
        <dbReference type="SAM" id="Phobius"/>
    </source>
</evidence>
<feature type="transmembrane region" description="Helical" evidence="9">
    <location>
        <begin position="1004"/>
        <end position="1025"/>
    </location>
</feature>
<dbReference type="PANTHER" id="PTHR13800:SF12">
    <property type="entry name" value="TRANSIENT RECEPTOR POTENTIAL CATION CHANNEL SUBFAMILY M MEMBER-LIKE 2"/>
    <property type="match status" value="1"/>
</dbReference>
<evidence type="ECO:0000313" key="13">
    <source>
        <dbReference type="EMBL" id="KAK3607930.1"/>
    </source>
</evidence>
<dbReference type="EMBL" id="JAEAOA010000451">
    <property type="protein sequence ID" value="KAK3607930.1"/>
    <property type="molecule type" value="Genomic_DNA"/>
</dbReference>
<sequence length="1239" mass="141668">MDSEYNSTMSNQGGKRRHSRQKISNKSKSATSTKKAAKWIEKTIKMRKCAHYIPSEDNEDCQCGYQKEDHTEIDPLNQEETSSKSMAQWNFSQHTRTQPTNAFGNIEFVDVYQRDNIERKFVRVDIQTDMSKMLKLMHMWGMEQPNLLISVTGGAEDFIRNPMLQDSFQRGLMKAVHSLGAWIITGGTHTGVIKYVGEAVRSDRNLKPVIAIGIAPWGVIHNREYLECKKELFESARYHVKGKPNPNEMYLDPSHSHFFLVDDGTQHKFEIEIPFRAGLEKKISKMKTSKGDVPVVMLVVGGGRSTLNMVKSALQRDTHTVIVKGSGGVADILADAFRRNEKDKNDSKNNQIQDSKRNEMHMNLNAYAEKMKGICTEQDMDDTIQQIQDCLAKPSLLHIYEGDLGNQDLDAIMLEILQKTFKPEDMMFYAIKSNNADLVKLLLVKTVDLKTFLTKETLEKLYNDPVRTFKGVSSKEMEKDSVRTFMGLCCKEMEKVPIGIFKDVSSKEMKKEFKLKDVMHLVQHLLGDKYLMHYEGKKNKKVGDEPKKESDFEITSLDLFLWSVLNNKQDVAKLLWYHVEDKMAAALVAHALLSAMSCKIEDRELCAEIEENGSEFMTLAIQVAQECHEEDEKKTQDMLIRRMKQWGNTTCIEIAVNAHDKGFISQQVCLDLFDKIWMGGLRQKNRIKILLACMAFPPLIPLLAHFEEKEDDHQNSSNDESEIHGQEAICCFSSQRCKVNPASKHKSDGKLYIKENANQILTVLEKFQTFYTAPIIIFMHNVISFIAFLLLYSYVLISKLKSQISVEDIILMIWVASFFIGEVIQVTRRRETSIYRKLKLYVTDGWNVLDMLTILLFINGMAVLKINPQPLALESAEVILGIDLALFYLRILHIFHAQRQIGPKLVMIINMVSDLGYLAAIIGVVILAYAVSSYAILYPNTELTIDTLIGILKRPYWNIFGELMLEEIEGADNCSDNIALYGNGTVPRCPTQAGKYAVPVMMGIYMLMTNILLLSLLIATFSYSIEKVKQDTDLHCSLHRYNLICEYCTKPWLAHPFAFLVYLLQIMFFIYEKCYSLCMKSNSKCEKCQKKSEECQCHLLKRCLTRKGKNAFKRKFSESYIVELHEFEELIISKLNQNKEGDHTESKANTSDIRIKQLVSKVNDLQQAVTRNQDMPSPDQKKMTGPEPRSTNLEKRMKKMEKQMKSISTVLQKIDVSLRELKHGAKQTIPGPTGVDVEC</sequence>
<gene>
    <name evidence="13" type="ORF">CHS0354_006523</name>
</gene>
<keyword evidence="7" id="KW-0407">Ion channel</keyword>
<keyword evidence="6 9" id="KW-0472">Membrane</keyword>
<evidence type="ECO:0000256" key="8">
    <source>
        <dbReference type="SAM" id="MobiDB-lite"/>
    </source>
</evidence>
<name>A0AAE0TDK4_9BIVA</name>
<reference evidence="13" key="3">
    <citation type="submission" date="2023-05" db="EMBL/GenBank/DDBJ databases">
        <authorList>
            <person name="Smith C.H."/>
        </authorList>
    </citation>
    <scope>NUCLEOTIDE SEQUENCE</scope>
    <source>
        <strain evidence="13">CHS0354</strain>
        <tissue evidence="13">Mantle</tissue>
    </source>
</reference>
<evidence type="ECO:0000256" key="4">
    <source>
        <dbReference type="ARBA" id="ARBA00022989"/>
    </source>
</evidence>
<feature type="transmembrane region" description="Helical" evidence="9">
    <location>
        <begin position="775"/>
        <end position="797"/>
    </location>
</feature>
<evidence type="ECO:0000256" key="5">
    <source>
        <dbReference type="ARBA" id="ARBA00023065"/>
    </source>
</evidence>
<evidence type="ECO:0000256" key="6">
    <source>
        <dbReference type="ARBA" id="ARBA00023136"/>
    </source>
</evidence>
<feature type="domain" description="TRPM-like" evidence="12">
    <location>
        <begin position="418"/>
        <end position="666"/>
    </location>
</feature>
<dbReference type="Pfam" id="PF25508">
    <property type="entry name" value="TRPM2"/>
    <property type="match status" value="1"/>
</dbReference>
<feature type="transmembrane region" description="Helical" evidence="9">
    <location>
        <begin position="846"/>
        <end position="864"/>
    </location>
</feature>
<evidence type="ECO:0000259" key="12">
    <source>
        <dbReference type="Pfam" id="PF25508"/>
    </source>
</evidence>
<feature type="region of interest" description="Disordered" evidence="8">
    <location>
        <begin position="1168"/>
        <end position="1206"/>
    </location>
</feature>
<organism evidence="13 14">
    <name type="scientific">Potamilus streckersoni</name>
    <dbReference type="NCBI Taxonomy" id="2493646"/>
    <lineage>
        <taxon>Eukaryota</taxon>
        <taxon>Metazoa</taxon>
        <taxon>Spiralia</taxon>
        <taxon>Lophotrochozoa</taxon>
        <taxon>Mollusca</taxon>
        <taxon>Bivalvia</taxon>
        <taxon>Autobranchia</taxon>
        <taxon>Heteroconchia</taxon>
        <taxon>Palaeoheterodonta</taxon>
        <taxon>Unionida</taxon>
        <taxon>Unionoidea</taxon>
        <taxon>Unionidae</taxon>
        <taxon>Ambleminae</taxon>
        <taxon>Lampsilini</taxon>
        <taxon>Potamilus</taxon>
    </lineage>
</organism>
<keyword evidence="5" id="KW-0406">Ion transport</keyword>
<reference evidence="13" key="1">
    <citation type="journal article" date="2021" name="Genome Biol. Evol.">
        <title>A High-Quality Reference Genome for a Parasitic Bivalve with Doubly Uniparental Inheritance (Bivalvia: Unionida).</title>
        <authorList>
            <person name="Smith C.H."/>
        </authorList>
    </citation>
    <scope>NUCLEOTIDE SEQUENCE</scope>
    <source>
        <strain evidence="13">CHS0354</strain>
    </source>
</reference>
<keyword evidence="2" id="KW-0813">Transport</keyword>
<feature type="transmembrane region" description="Helical" evidence="9">
    <location>
        <begin position="1052"/>
        <end position="1071"/>
    </location>
</feature>
<keyword evidence="14" id="KW-1185">Reference proteome</keyword>
<dbReference type="AlphaFoldDB" id="A0AAE0TDK4"/>
<feature type="transmembrane region" description="Helical" evidence="9">
    <location>
        <begin position="809"/>
        <end position="826"/>
    </location>
</feature>
<evidence type="ECO:0000259" key="11">
    <source>
        <dbReference type="Pfam" id="PF18139"/>
    </source>
</evidence>
<feature type="compositionally biased region" description="Basic and acidic residues" evidence="8">
    <location>
        <begin position="1192"/>
        <end position="1204"/>
    </location>
</feature>
<keyword evidence="4 9" id="KW-1133">Transmembrane helix</keyword>
<evidence type="ECO:0000259" key="10">
    <source>
        <dbReference type="Pfam" id="PF00520"/>
    </source>
</evidence>
<feature type="transmembrane region" description="Helical" evidence="9">
    <location>
        <begin position="876"/>
        <end position="895"/>
    </location>
</feature>